<dbReference type="CDD" id="cd16377">
    <property type="entry name" value="23S_rRNA_IVP_like"/>
    <property type="match status" value="1"/>
</dbReference>
<dbReference type="InterPro" id="IPR012657">
    <property type="entry name" value="23S_rRNA-intervening_sequence"/>
</dbReference>
<accession>A0A6N8CQL0</accession>
<dbReference type="Gene3D" id="1.20.1440.60">
    <property type="entry name" value="23S rRNA-intervening sequence"/>
    <property type="match status" value="1"/>
</dbReference>
<dbReference type="Proteomes" id="UP000440978">
    <property type="component" value="Unassembled WGS sequence"/>
</dbReference>
<dbReference type="Pfam" id="PF05635">
    <property type="entry name" value="23S_rRNA_IVP"/>
    <property type="match status" value="1"/>
</dbReference>
<name>A0A6N8CQL0_9BACI</name>
<organism evidence="1 2">
    <name type="scientific">Terrilactibacillus tamarindi</name>
    <dbReference type="NCBI Taxonomy" id="2599694"/>
    <lineage>
        <taxon>Bacteria</taxon>
        <taxon>Bacillati</taxon>
        <taxon>Bacillota</taxon>
        <taxon>Bacilli</taxon>
        <taxon>Bacillales</taxon>
        <taxon>Bacillaceae</taxon>
        <taxon>Terrilactibacillus</taxon>
    </lineage>
</organism>
<dbReference type="InterPro" id="IPR036583">
    <property type="entry name" value="23S_rRNA_IVS_sf"/>
</dbReference>
<dbReference type="AlphaFoldDB" id="A0A6N8CQL0"/>
<dbReference type="PANTHER" id="PTHR38471">
    <property type="entry name" value="FOUR HELIX BUNDLE PROTEIN"/>
    <property type="match status" value="1"/>
</dbReference>
<dbReference type="RefSeq" id="WP_155217568.1">
    <property type="nucleotide sequence ID" value="NZ_WNHB01000006.1"/>
</dbReference>
<dbReference type="OrthoDB" id="160990at2"/>
<reference evidence="1 2" key="1">
    <citation type="submission" date="2019-11" db="EMBL/GenBank/DDBJ databases">
        <title>Terrilactibacillus tamarindus sp. nov. BCM23-1 isolated from bark of Tamarindus indica.</title>
        <authorList>
            <person name="Kingkaew E."/>
            <person name="Tanasupawat S."/>
        </authorList>
    </citation>
    <scope>NUCLEOTIDE SEQUENCE [LARGE SCALE GENOMIC DNA]</scope>
    <source>
        <strain evidence="1 2">BCM23-1</strain>
    </source>
</reference>
<dbReference type="EMBL" id="WNHB01000006">
    <property type="protein sequence ID" value="MTT31467.1"/>
    <property type="molecule type" value="Genomic_DNA"/>
</dbReference>
<dbReference type="NCBIfam" id="TIGR02436">
    <property type="entry name" value="four helix bundle protein"/>
    <property type="match status" value="1"/>
</dbReference>
<evidence type="ECO:0000313" key="1">
    <source>
        <dbReference type="EMBL" id="MTT31467.1"/>
    </source>
</evidence>
<evidence type="ECO:0000313" key="2">
    <source>
        <dbReference type="Proteomes" id="UP000440978"/>
    </source>
</evidence>
<dbReference type="PANTHER" id="PTHR38471:SF2">
    <property type="entry name" value="FOUR HELIX BUNDLE PROTEIN"/>
    <property type="match status" value="1"/>
</dbReference>
<keyword evidence="2" id="KW-1185">Reference proteome</keyword>
<gene>
    <name evidence="1" type="ORF">GMB86_05465</name>
</gene>
<comment type="caution">
    <text evidence="1">The sequence shown here is derived from an EMBL/GenBank/DDBJ whole genome shotgun (WGS) entry which is preliminary data.</text>
</comment>
<sequence length="129" mass="15303">MTNKMDEIRYKNPKKLKVLEKCMELNKMIYQLVKNFPADERYNIVSQIKRSCTSIGANITEGNSQMYKNREFSFYSISLGSLNETIYWLDVSLQNNFLSMQEYERINKLIEEIMKMLITMMKKLQSESA</sequence>
<dbReference type="SUPFAM" id="SSF158446">
    <property type="entry name" value="IVS-encoded protein-like"/>
    <property type="match status" value="1"/>
</dbReference>
<protein>
    <submittedName>
        <fullName evidence="1">Four helix bundle protein</fullName>
    </submittedName>
</protein>
<proteinExistence type="predicted"/>